<evidence type="ECO:0000259" key="2">
    <source>
        <dbReference type="Pfam" id="PF13649"/>
    </source>
</evidence>
<dbReference type="InterPro" id="IPR041698">
    <property type="entry name" value="Methyltransf_25"/>
</dbReference>
<dbReference type="RefSeq" id="WP_344612878.1">
    <property type="nucleotide sequence ID" value="NZ_BAAARV010000023.1"/>
</dbReference>
<dbReference type="EMBL" id="BAAARV010000023">
    <property type="protein sequence ID" value="GAA2343872.1"/>
    <property type="molecule type" value="Genomic_DNA"/>
</dbReference>
<reference evidence="3 4" key="1">
    <citation type="journal article" date="2019" name="Int. J. Syst. Evol. Microbiol.">
        <title>The Global Catalogue of Microorganisms (GCM) 10K type strain sequencing project: providing services to taxonomists for standard genome sequencing and annotation.</title>
        <authorList>
            <consortium name="The Broad Institute Genomics Platform"/>
            <consortium name="The Broad Institute Genome Sequencing Center for Infectious Disease"/>
            <person name="Wu L."/>
            <person name="Ma J."/>
        </authorList>
    </citation>
    <scope>NUCLEOTIDE SEQUENCE [LARGE SCALE GENOMIC DNA]</scope>
    <source>
        <strain evidence="3 4">JCM 3272</strain>
    </source>
</reference>
<accession>A0ABN3G4C5</accession>
<evidence type="ECO:0000313" key="3">
    <source>
        <dbReference type="EMBL" id="GAA2343872.1"/>
    </source>
</evidence>
<sequence>MTADHPSRYEAIAAFHTALFAAAPLDEATAPPDEATAPPDEATAPPDEAAAPPEATVPPTADSGGAGRAWRIAGWGSADLQRVRFEALLRTSGYRGGSVLDWGCGPADLYFFLRDTNLPLQYTGVDLDPRMVELASSRGAPDVSLLPEGRAPEGTYDYVFASGIFQFEDPSDPLYYLQILEQAYDISSRAVAANFLSAERSEHAKAADELYADPSTLARFAAAVTPRWVLDHGYHPQGADFTIALLHERVTGGSGPSSGRS</sequence>
<keyword evidence="4" id="KW-1185">Reference proteome</keyword>
<name>A0ABN3G4C5_9ACTN</name>
<dbReference type="InterPro" id="IPR029063">
    <property type="entry name" value="SAM-dependent_MTases_sf"/>
</dbReference>
<protein>
    <recommendedName>
        <fullName evidence="2">Methyltransferase domain-containing protein</fullName>
    </recommendedName>
</protein>
<comment type="caution">
    <text evidence="3">The sequence shown here is derived from an EMBL/GenBank/DDBJ whole genome shotgun (WGS) entry which is preliminary data.</text>
</comment>
<evidence type="ECO:0000256" key="1">
    <source>
        <dbReference type="SAM" id="MobiDB-lite"/>
    </source>
</evidence>
<organism evidence="3 4">
    <name type="scientific">Dactylosporangium salmoneum</name>
    <dbReference type="NCBI Taxonomy" id="53361"/>
    <lineage>
        <taxon>Bacteria</taxon>
        <taxon>Bacillati</taxon>
        <taxon>Actinomycetota</taxon>
        <taxon>Actinomycetes</taxon>
        <taxon>Micromonosporales</taxon>
        <taxon>Micromonosporaceae</taxon>
        <taxon>Dactylosporangium</taxon>
    </lineage>
</organism>
<evidence type="ECO:0000313" key="4">
    <source>
        <dbReference type="Proteomes" id="UP001501444"/>
    </source>
</evidence>
<dbReference type="CDD" id="cd02440">
    <property type="entry name" value="AdoMet_MTases"/>
    <property type="match status" value="1"/>
</dbReference>
<feature type="region of interest" description="Disordered" evidence="1">
    <location>
        <begin position="25"/>
        <end position="65"/>
    </location>
</feature>
<dbReference type="SUPFAM" id="SSF53335">
    <property type="entry name" value="S-adenosyl-L-methionine-dependent methyltransferases"/>
    <property type="match status" value="1"/>
</dbReference>
<gene>
    <name evidence="3" type="ORF">GCM10010170_029100</name>
</gene>
<dbReference type="Gene3D" id="3.40.50.150">
    <property type="entry name" value="Vaccinia Virus protein VP39"/>
    <property type="match status" value="1"/>
</dbReference>
<dbReference type="Pfam" id="PF13649">
    <property type="entry name" value="Methyltransf_25"/>
    <property type="match status" value="1"/>
</dbReference>
<dbReference type="Proteomes" id="UP001501444">
    <property type="component" value="Unassembled WGS sequence"/>
</dbReference>
<proteinExistence type="predicted"/>
<feature type="domain" description="Methyltransferase" evidence="2">
    <location>
        <begin position="99"/>
        <end position="171"/>
    </location>
</feature>